<dbReference type="EMBL" id="ML122355">
    <property type="protein sequence ID" value="RPD52519.1"/>
    <property type="molecule type" value="Genomic_DNA"/>
</dbReference>
<dbReference type="AlphaFoldDB" id="A0A5C2RNM7"/>
<organism evidence="1 2">
    <name type="scientific">Lentinus tigrinus ALCF2SS1-6</name>
    <dbReference type="NCBI Taxonomy" id="1328759"/>
    <lineage>
        <taxon>Eukaryota</taxon>
        <taxon>Fungi</taxon>
        <taxon>Dikarya</taxon>
        <taxon>Basidiomycota</taxon>
        <taxon>Agaricomycotina</taxon>
        <taxon>Agaricomycetes</taxon>
        <taxon>Polyporales</taxon>
        <taxon>Polyporaceae</taxon>
        <taxon>Lentinus</taxon>
    </lineage>
</organism>
<reference evidence="1" key="1">
    <citation type="journal article" date="2018" name="Genome Biol. Evol.">
        <title>Genomics and development of Lentinus tigrinus, a white-rot wood-decaying mushroom with dimorphic fruiting bodies.</title>
        <authorList>
            <person name="Wu B."/>
            <person name="Xu Z."/>
            <person name="Knudson A."/>
            <person name="Carlson A."/>
            <person name="Chen N."/>
            <person name="Kovaka S."/>
            <person name="LaButti K."/>
            <person name="Lipzen A."/>
            <person name="Pennachio C."/>
            <person name="Riley R."/>
            <person name="Schakwitz W."/>
            <person name="Umezawa K."/>
            <person name="Ohm R.A."/>
            <person name="Grigoriev I.V."/>
            <person name="Nagy L.G."/>
            <person name="Gibbons J."/>
            <person name="Hibbett D."/>
        </authorList>
    </citation>
    <scope>NUCLEOTIDE SEQUENCE [LARGE SCALE GENOMIC DNA]</scope>
    <source>
        <strain evidence="1">ALCF2SS1-6</strain>
    </source>
</reference>
<gene>
    <name evidence="1" type="ORF">L227DRAFT_514717</name>
</gene>
<dbReference type="Proteomes" id="UP000313359">
    <property type="component" value="Unassembled WGS sequence"/>
</dbReference>
<protein>
    <submittedName>
        <fullName evidence="1">Uncharacterized protein</fullName>
    </submittedName>
</protein>
<evidence type="ECO:0000313" key="2">
    <source>
        <dbReference type="Proteomes" id="UP000313359"/>
    </source>
</evidence>
<accession>A0A5C2RNM7</accession>
<name>A0A5C2RNM7_9APHY</name>
<keyword evidence="2" id="KW-1185">Reference proteome</keyword>
<feature type="non-terminal residue" evidence="1">
    <location>
        <position position="1"/>
    </location>
</feature>
<evidence type="ECO:0000313" key="1">
    <source>
        <dbReference type="EMBL" id="RPD52519.1"/>
    </source>
</evidence>
<dbReference type="OrthoDB" id="2749311at2759"/>
<proteinExistence type="predicted"/>
<sequence>FFQAFCMANNLKCMLAAKLLPTVLEQFTPHIDTAFTDNEVNSDDVPAAFSDDSEPVLEVNEKKLALLPKNLYMDLLRRMQADETIHHGTNYCSTYDDSSSQDRTVLNAMAESLMHVEHRGKCFSTATYREADSHVIYRTSSTTTKRLALGRVDRLFVHKRRCSDGQFHHQVFAVLRQYLELDEEDVKYDPYRRYPGLRASLIYDALSNDVEVIPMRDIIAHFVTCPYAAGDAISKSCMVALPLDQVCDISLSHRNIVMIH</sequence>